<dbReference type="AlphaFoldDB" id="A0AAE4ATT8"/>
<evidence type="ECO:0000313" key="2">
    <source>
        <dbReference type="Proteomes" id="UP001229244"/>
    </source>
</evidence>
<reference evidence="1" key="1">
    <citation type="submission" date="2023-07" db="EMBL/GenBank/DDBJ databases">
        <title>Genomic Encyclopedia of Type Strains, Phase IV (KMG-IV): sequencing the most valuable type-strain genomes for metagenomic binning, comparative biology and taxonomic classification.</title>
        <authorList>
            <person name="Goeker M."/>
        </authorList>
    </citation>
    <scope>NUCLEOTIDE SEQUENCE</scope>
    <source>
        <strain evidence="1">DSM 21202</strain>
    </source>
</reference>
<sequence length="172" mass="18446">MGRGRTVLYVGLGVAACAAAAFAVVGRERIWRLAAGPADLGAVDFASLEPAPHVNGYVVCPDEFCPPRAADETAPVFDVSADRLFTIVEGVAAREPRTERVDPGGDPLRARYVVRSHLMRFPDTVSVEVVPLGPDRSSVAIFSRANLPGYDWGVNRARVERWLSEIETAAAG</sequence>
<dbReference type="Proteomes" id="UP001229244">
    <property type="component" value="Unassembled WGS sequence"/>
</dbReference>
<gene>
    <name evidence="1" type="ORF">J2S73_003154</name>
</gene>
<name>A0AAE4ATT8_9HYPH</name>
<dbReference type="InterPro" id="IPR010865">
    <property type="entry name" value="DUF1499"/>
</dbReference>
<accession>A0AAE4ATT8</accession>
<protein>
    <submittedName>
        <fullName evidence="1">Uncharacterized protein (DUF1499 family)</fullName>
    </submittedName>
</protein>
<dbReference type="PROSITE" id="PS51257">
    <property type="entry name" value="PROKAR_LIPOPROTEIN"/>
    <property type="match status" value="1"/>
</dbReference>
<keyword evidence="2" id="KW-1185">Reference proteome</keyword>
<dbReference type="RefSeq" id="WP_306886559.1">
    <property type="nucleotide sequence ID" value="NZ_JAUSUL010000003.1"/>
</dbReference>
<dbReference type="EMBL" id="JAUSUL010000003">
    <property type="protein sequence ID" value="MDQ0316678.1"/>
    <property type="molecule type" value="Genomic_DNA"/>
</dbReference>
<comment type="caution">
    <text evidence="1">The sequence shown here is derived from an EMBL/GenBank/DDBJ whole genome shotgun (WGS) entry which is preliminary data.</text>
</comment>
<proteinExistence type="predicted"/>
<organism evidence="1 2">
    <name type="scientific">Amorphus orientalis</name>
    <dbReference type="NCBI Taxonomy" id="649198"/>
    <lineage>
        <taxon>Bacteria</taxon>
        <taxon>Pseudomonadati</taxon>
        <taxon>Pseudomonadota</taxon>
        <taxon>Alphaproteobacteria</taxon>
        <taxon>Hyphomicrobiales</taxon>
        <taxon>Amorphaceae</taxon>
        <taxon>Amorphus</taxon>
    </lineage>
</organism>
<dbReference type="Pfam" id="PF07386">
    <property type="entry name" value="DUF1499"/>
    <property type="match status" value="1"/>
</dbReference>
<evidence type="ECO:0000313" key="1">
    <source>
        <dbReference type="EMBL" id="MDQ0316678.1"/>
    </source>
</evidence>